<keyword evidence="2" id="KW-1185">Reference proteome</keyword>
<evidence type="ECO:0000313" key="2">
    <source>
        <dbReference type="Proteomes" id="UP001157418"/>
    </source>
</evidence>
<reference evidence="1 2" key="1">
    <citation type="submission" date="2022-01" db="EMBL/GenBank/DDBJ databases">
        <authorList>
            <person name="Xiong W."/>
            <person name="Schranz E."/>
        </authorList>
    </citation>
    <scope>NUCLEOTIDE SEQUENCE [LARGE SCALE GENOMIC DNA]</scope>
</reference>
<protein>
    <submittedName>
        <fullName evidence="1">Uncharacterized protein</fullName>
    </submittedName>
</protein>
<dbReference type="PANTHER" id="PTHR37248:SF1">
    <property type="entry name" value="TRANSLATION INITIATION FACTOR"/>
    <property type="match status" value="1"/>
</dbReference>
<dbReference type="AlphaFoldDB" id="A0AAU9NLG6"/>
<proteinExistence type="predicted"/>
<evidence type="ECO:0000313" key="1">
    <source>
        <dbReference type="EMBL" id="CAH1438704.1"/>
    </source>
</evidence>
<name>A0AAU9NLG6_9ASTR</name>
<dbReference type="EMBL" id="CAKMRJ010004445">
    <property type="protein sequence ID" value="CAH1438704.1"/>
    <property type="molecule type" value="Genomic_DNA"/>
</dbReference>
<sequence length="88" mass="9794">MQMGFLKETHLFTNKLNARVLQSGKLVMWRLKVSKTKKDGPIEVKLKDKDDNLSMNTGDGGNMIPSFLQHMSMAYPDCSTAMPSVGGF</sequence>
<comment type="caution">
    <text evidence="1">The sequence shown here is derived from an EMBL/GenBank/DDBJ whole genome shotgun (WGS) entry which is preliminary data.</text>
</comment>
<gene>
    <name evidence="1" type="ORF">LVIROSA_LOCUS24947</name>
</gene>
<accession>A0AAU9NLG6</accession>
<organism evidence="1 2">
    <name type="scientific">Lactuca virosa</name>
    <dbReference type="NCBI Taxonomy" id="75947"/>
    <lineage>
        <taxon>Eukaryota</taxon>
        <taxon>Viridiplantae</taxon>
        <taxon>Streptophyta</taxon>
        <taxon>Embryophyta</taxon>
        <taxon>Tracheophyta</taxon>
        <taxon>Spermatophyta</taxon>
        <taxon>Magnoliopsida</taxon>
        <taxon>eudicotyledons</taxon>
        <taxon>Gunneridae</taxon>
        <taxon>Pentapetalae</taxon>
        <taxon>asterids</taxon>
        <taxon>campanulids</taxon>
        <taxon>Asterales</taxon>
        <taxon>Asteraceae</taxon>
        <taxon>Cichorioideae</taxon>
        <taxon>Cichorieae</taxon>
        <taxon>Lactucinae</taxon>
        <taxon>Lactuca</taxon>
    </lineage>
</organism>
<dbReference type="Proteomes" id="UP001157418">
    <property type="component" value="Unassembled WGS sequence"/>
</dbReference>
<dbReference type="PANTHER" id="PTHR37248">
    <property type="entry name" value="TRANSLATION INITIATION FACTOR"/>
    <property type="match status" value="1"/>
</dbReference>